<evidence type="ECO:0000259" key="1">
    <source>
        <dbReference type="Pfam" id="PF02371"/>
    </source>
</evidence>
<accession>A0A1S1YRD8</accession>
<protein>
    <recommendedName>
        <fullName evidence="1">Transposase IS116/IS110/IS902 C-terminal domain-containing protein</fullName>
    </recommendedName>
</protein>
<comment type="caution">
    <text evidence="2">The sequence shown here is derived from an EMBL/GenBank/DDBJ whole genome shotgun (WGS) entry which is preliminary data.</text>
</comment>
<keyword evidence="3" id="KW-1185">Reference proteome</keyword>
<gene>
    <name evidence="2" type="ORF">NH26_24855</name>
</gene>
<dbReference type="GO" id="GO:0003677">
    <property type="term" value="F:DNA binding"/>
    <property type="evidence" value="ECO:0007669"/>
    <property type="project" value="InterPro"/>
</dbReference>
<evidence type="ECO:0000313" key="2">
    <source>
        <dbReference type="EMBL" id="OHX63788.1"/>
    </source>
</evidence>
<proteinExistence type="predicted"/>
<dbReference type="Proteomes" id="UP000179797">
    <property type="component" value="Unassembled WGS sequence"/>
</dbReference>
<dbReference type="GO" id="GO:0006313">
    <property type="term" value="P:DNA transposition"/>
    <property type="evidence" value="ECO:0007669"/>
    <property type="project" value="InterPro"/>
</dbReference>
<reference evidence="2 3" key="1">
    <citation type="journal article" date="2012" name="Int. J. Syst. Evol. Microbiol.">
        <title>Flammeovirga pacifica sp. nov., isolated from deep-sea sediment.</title>
        <authorList>
            <person name="Xu H."/>
            <person name="Fu Y."/>
            <person name="Yang N."/>
            <person name="Ding Z."/>
            <person name="Lai Q."/>
            <person name="Zeng R."/>
        </authorList>
    </citation>
    <scope>NUCLEOTIDE SEQUENCE [LARGE SCALE GENOMIC DNA]</scope>
    <source>
        <strain evidence="3">DSM 24597 / LMG 26175 / WPAGA1</strain>
    </source>
</reference>
<dbReference type="AlphaFoldDB" id="A0A1S1YRD8"/>
<dbReference type="Pfam" id="PF02371">
    <property type="entry name" value="Transposase_20"/>
    <property type="match status" value="1"/>
</dbReference>
<dbReference type="OrthoDB" id="964423at2"/>
<organism evidence="2 3">
    <name type="scientific">Flammeovirga pacifica</name>
    <dbReference type="NCBI Taxonomy" id="915059"/>
    <lineage>
        <taxon>Bacteria</taxon>
        <taxon>Pseudomonadati</taxon>
        <taxon>Bacteroidota</taxon>
        <taxon>Cytophagia</taxon>
        <taxon>Cytophagales</taxon>
        <taxon>Flammeovirgaceae</taxon>
        <taxon>Flammeovirga</taxon>
    </lineage>
</organism>
<dbReference type="InterPro" id="IPR003346">
    <property type="entry name" value="Transposase_20"/>
</dbReference>
<dbReference type="EMBL" id="JRYR02000007">
    <property type="protein sequence ID" value="OHX63788.1"/>
    <property type="molecule type" value="Genomic_DNA"/>
</dbReference>
<name>A0A1S1YRD8_FLAPC</name>
<dbReference type="RefSeq" id="WP_044229947.1">
    <property type="nucleotide sequence ID" value="NZ_JRYR02000007.1"/>
</dbReference>
<evidence type="ECO:0000313" key="3">
    <source>
        <dbReference type="Proteomes" id="UP000179797"/>
    </source>
</evidence>
<feature type="domain" description="Transposase IS116/IS110/IS902 C-terminal" evidence="1">
    <location>
        <begin position="32"/>
        <end position="70"/>
    </location>
</feature>
<dbReference type="GO" id="GO:0004803">
    <property type="term" value="F:transposase activity"/>
    <property type="evidence" value="ECO:0007669"/>
    <property type="project" value="InterPro"/>
</dbReference>
<sequence length="87" mass="9641">MLKAVNKQIDSCKKKIIKRALEDKILSEKIEYMTSIKGVGVLTAVVLIAETNGFALIKNQKQLASYAGYDIKKINLVRGKGGQKKDM</sequence>